<dbReference type="AlphaFoldDB" id="A0A099TYA7"/>
<evidence type="ECO:0000256" key="6">
    <source>
        <dbReference type="ARBA" id="ARBA00022769"/>
    </source>
</evidence>
<dbReference type="SUPFAM" id="SSF52540">
    <property type="entry name" value="P-loop containing nucleoside triphosphate hydrolases"/>
    <property type="match status" value="1"/>
</dbReference>
<keyword evidence="17" id="KW-1185">Reference proteome</keyword>
<organism evidence="14 17">
    <name type="scientific">Helicobacter muridarum</name>
    <dbReference type="NCBI Taxonomy" id="216"/>
    <lineage>
        <taxon>Bacteria</taxon>
        <taxon>Pseudomonadati</taxon>
        <taxon>Campylobacterota</taxon>
        <taxon>Epsilonproteobacteria</taxon>
        <taxon>Campylobacterales</taxon>
        <taxon>Helicobacteraceae</taxon>
        <taxon>Helicobacter</taxon>
    </lineage>
</organism>
<keyword evidence="5" id="KW-0227">DNA damage</keyword>
<keyword evidence="6" id="KW-0228">DNA excision</keyword>
<keyword evidence="4" id="KW-0547">Nucleotide-binding</keyword>
<dbReference type="PANTHER" id="PTHR43152">
    <property type="entry name" value="UVRABC SYSTEM PROTEIN A"/>
    <property type="match status" value="1"/>
</dbReference>
<proteinExistence type="inferred from homology"/>
<keyword evidence="9" id="KW-0238">DNA-binding</keyword>
<dbReference type="Proteomes" id="UP000255139">
    <property type="component" value="Unassembled WGS sequence"/>
</dbReference>
<evidence type="ECO:0000256" key="13">
    <source>
        <dbReference type="ARBA" id="ARBA00042156"/>
    </source>
</evidence>
<keyword evidence="3" id="KW-0677">Repeat</keyword>
<dbReference type="STRING" id="216.LS73_01610"/>
<evidence type="ECO:0000256" key="9">
    <source>
        <dbReference type="ARBA" id="ARBA00023125"/>
    </source>
</evidence>
<evidence type="ECO:0000313" key="14">
    <source>
        <dbReference type="EMBL" id="STQ86465.1"/>
    </source>
</evidence>
<evidence type="ECO:0000256" key="2">
    <source>
        <dbReference type="ARBA" id="ARBA00022490"/>
    </source>
</evidence>
<dbReference type="OrthoDB" id="5464421at2"/>
<dbReference type="PANTHER" id="PTHR43152:SF3">
    <property type="entry name" value="UVRABC SYSTEM PROTEIN A"/>
    <property type="match status" value="1"/>
</dbReference>
<comment type="subcellular location">
    <subcellularLocation>
        <location evidence="1">Cytoplasm</location>
    </subcellularLocation>
</comment>
<evidence type="ECO:0000256" key="10">
    <source>
        <dbReference type="ARBA" id="ARBA00023204"/>
    </source>
</evidence>
<reference evidence="15 16" key="1">
    <citation type="journal article" date="2014" name="Genome Announc.">
        <title>Draft genome sequences of eight enterohepatic helicobacter species isolated from both laboratory and wild rodents.</title>
        <authorList>
            <person name="Sheh A."/>
            <person name="Shen Z."/>
            <person name="Fox J.G."/>
        </authorList>
    </citation>
    <scope>NUCLEOTIDE SEQUENCE [LARGE SCALE GENOMIC DNA]</scope>
    <source>
        <strain evidence="15 16">ST1</strain>
    </source>
</reference>
<evidence type="ECO:0000256" key="8">
    <source>
        <dbReference type="ARBA" id="ARBA00022881"/>
    </source>
</evidence>
<evidence type="ECO:0000256" key="5">
    <source>
        <dbReference type="ARBA" id="ARBA00022763"/>
    </source>
</evidence>
<keyword evidence="8" id="KW-0267">Excision nuclease</keyword>
<comment type="similarity">
    <text evidence="11">Belongs to the ABC transporter superfamily. UvrA family.</text>
</comment>
<dbReference type="Proteomes" id="UP000029922">
    <property type="component" value="Unassembled WGS sequence"/>
</dbReference>
<evidence type="ECO:0000313" key="15">
    <source>
        <dbReference type="EMBL" id="TLE00489.1"/>
    </source>
</evidence>
<keyword evidence="2" id="KW-0963">Cytoplasm</keyword>
<gene>
    <name evidence="14" type="primary">uvrA_2</name>
    <name evidence="15" type="ORF">LS73_004725</name>
    <name evidence="14" type="ORF">NCTC12714_01272</name>
</gene>
<dbReference type="EMBL" id="JRPD02000007">
    <property type="protein sequence ID" value="TLE00489.1"/>
    <property type="molecule type" value="Genomic_DNA"/>
</dbReference>
<evidence type="ECO:0000256" key="7">
    <source>
        <dbReference type="ARBA" id="ARBA00022840"/>
    </source>
</evidence>
<dbReference type="GO" id="GO:0005737">
    <property type="term" value="C:cytoplasm"/>
    <property type="evidence" value="ECO:0007669"/>
    <property type="project" value="UniProtKB-SubCell"/>
</dbReference>
<dbReference type="GO" id="GO:0003677">
    <property type="term" value="F:DNA binding"/>
    <property type="evidence" value="ECO:0007669"/>
    <property type="project" value="UniProtKB-KW"/>
</dbReference>
<dbReference type="EMBL" id="UGJE01000002">
    <property type="protein sequence ID" value="STQ86465.1"/>
    <property type="molecule type" value="Genomic_DNA"/>
</dbReference>
<evidence type="ECO:0000256" key="1">
    <source>
        <dbReference type="ARBA" id="ARBA00004496"/>
    </source>
</evidence>
<dbReference type="GO" id="GO:0006281">
    <property type="term" value="P:DNA repair"/>
    <property type="evidence" value="ECO:0007669"/>
    <property type="project" value="UniProtKB-KW"/>
</dbReference>
<keyword evidence="10" id="KW-0234">DNA repair</keyword>
<dbReference type="GO" id="GO:0005524">
    <property type="term" value="F:ATP binding"/>
    <property type="evidence" value="ECO:0007669"/>
    <property type="project" value="UniProtKB-KW"/>
</dbReference>
<dbReference type="Gene3D" id="1.20.1580.10">
    <property type="entry name" value="ABC transporter ATPase like domain"/>
    <property type="match status" value="1"/>
</dbReference>
<name>A0A099TYA7_9HELI</name>
<reference evidence="14 17" key="2">
    <citation type="submission" date="2018-06" db="EMBL/GenBank/DDBJ databases">
        <authorList>
            <consortium name="Pathogen Informatics"/>
            <person name="Doyle S."/>
        </authorList>
    </citation>
    <scope>NUCLEOTIDE SEQUENCE [LARGE SCALE GENOMIC DNA]</scope>
    <source>
        <strain evidence="14 17">NCTC12714</strain>
    </source>
</reference>
<dbReference type="GO" id="GO:0004518">
    <property type="term" value="F:nuclease activity"/>
    <property type="evidence" value="ECO:0007669"/>
    <property type="project" value="UniProtKB-KW"/>
</dbReference>
<dbReference type="Gene3D" id="3.40.50.300">
    <property type="entry name" value="P-loop containing nucleotide triphosphate hydrolases"/>
    <property type="match status" value="1"/>
</dbReference>
<keyword evidence="7" id="KW-0067">ATP-binding</keyword>
<evidence type="ECO:0000256" key="4">
    <source>
        <dbReference type="ARBA" id="ARBA00022741"/>
    </source>
</evidence>
<protein>
    <recommendedName>
        <fullName evidence="12">UvrABC system protein A</fullName>
    </recommendedName>
    <alternativeName>
        <fullName evidence="13">Excinuclease ABC subunit A</fullName>
    </alternativeName>
</protein>
<sequence length="159" mass="18180">MRGLQWGAKINPQIYKNLFIDNISFCDFFTMPIKKLINIIPRNESYRRIYDVLSACFNLGIGYLSLNRSIPTLSGGEIANLISSSMSNLLIIIDEISSGLNHADYENVWRNVVELKKRQNTIILVELNHYFLHKCDRRICIDLVGGKNGGYIVEDKLPT</sequence>
<evidence type="ECO:0000256" key="11">
    <source>
        <dbReference type="ARBA" id="ARBA00038000"/>
    </source>
</evidence>
<accession>A0A099TYA7</accession>
<dbReference type="RefSeq" id="WP_034556950.1">
    <property type="nucleotide sequence ID" value="NZ_FZML01000020.1"/>
</dbReference>
<evidence type="ECO:0000256" key="12">
    <source>
        <dbReference type="ARBA" id="ARBA00039316"/>
    </source>
</evidence>
<evidence type="ECO:0000313" key="17">
    <source>
        <dbReference type="Proteomes" id="UP000255139"/>
    </source>
</evidence>
<dbReference type="InterPro" id="IPR027417">
    <property type="entry name" value="P-loop_NTPase"/>
</dbReference>
<evidence type="ECO:0000313" key="16">
    <source>
        <dbReference type="Proteomes" id="UP000029922"/>
    </source>
</evidence>
<evidence type="ECO:0000256" key="3">
    <source>
        <dbReference type="ARBA" id="ARBA00022737"/>
    </source>
</evidence>